<evidence type="ECO:0000256" key="1">
    <source>
        <dbReference type="SAM" id="MobiDB-lite"/>
    </source>
</evidence>
<gene>
    <name evidence="2" type="ORF">TCM_004543</name>
</gene>
<dbReference type="EMBL" id="CM001879">
    <property type="protein sequence ID" value="EOX94950.1"/>
    <property type="molecule type" value="Genomic_DNA"/>
</dbReference>
<feature type="region of interest" description="Disordered" evidence="1">
    <location>
        <begin position="44"/>
        <end position="63"/>
    </location>
</feature>
<dbReference type="InParanoid" id="A0A061DQF0"/>
<sequence>MTGELGVRGLPWNSLGPGQHLACLFSFKHTVAVTNQILNEVNPFSSPKFSTGARRKREELAGSHTVGDGAVLHRFERGSHGTFASTSYRYRPHAHLCQSTSPARASYGCHTSYRLTRTSED</sequence>
<keyword evidence="3" id="KW-1185">Reference proteome</keyword>
<evidence type="ECO:0000313" key="3">
    <source>
        <dbReference type="Proteomes" id="UP000026915"/>
    </source>
</evidence>
<evidence type="ECO:0000313" key="2">
    <source>
        <dbReference type="EMBL" id="EOX94950.1"/>
    </source>
</evidence>
<dbReference type="Proteomes" id="UP000026915">
    <property type="component" value="Chromosome 1"/>
</dbReference>
<dbReference type="HOGENOM" id="CLU_2042280_0_0_1"/>
<reference evidence="2 3" key="1">
    <citation type="journal article" date="2013" name="Genome Biol.">
        <title>The genome sequence of the most widely cultivated cacao type and its use to identify candidate genes regulating pod color.</title>
        <authorList>
            <person name="Motamayor J.C."/>
            <person name="Mockaitis K."/>
            <person name="Schmutz J."/>
            <person name="Haiminen N."/>
            <person name="Iii D.L."/>
            <person name="Cornejo O."/>
            <person name="Findley S.D."/>
            <person name="Zheng P."/>
            <person name="Utro F."/>
            <person name="Royaert S."/>
            <person name="Saski C."/>
            <person name="Jenkins J."/>
            <person name="Podicheti R."/>
            <person name="Zhao M."/>
            <person name="Scheffler B.E."/>
            <person name="Stack J.C."/>
            <person name="Feltus F.A."/>
            <person name="Mustiga G.M."/>
            <person name="Amores F."/>
            <person name="Phillips W."/>
            <person name="Marelli J.P."/>
            <person name="May G.D."/>
            <person name="Shapiro H."/>
            <person name="Ma J."/>
            <person name="Bustamante C.D."/>
            <person name="Schnell R.J."/>
            <person name="Main D."/>
            <person name="Gilbert D."/>
            <person name="Parida L."/>
            <person name="Kuhn D.N."/>
        </authorList>
    </citation>
    <scope>NUCLEOTIDE SEQUENCE [LARGE SCALE GENOMIC DNA]</scope>
    <source>
        <strain evidence="3">cv. Matina 1-6</strain>
    </source>
</reference>
<dbReference type="Gramene" id="EOX94950">
    <property type="protein sequence ID" value="EOX94950"/>
    <property type="gene ID" value="TCM_004543"/>
</dbReference>
<organism evidence="2 3">
    <name type="scientific">Theobroma cacao</name>
    <name type="common">Cacao</name>
    <name type="synonym">Cocoa</name>
    <dbReference type="NCBI Taxonomy" id="3641"/>
    <lineage>
        <taxon>Eukaryota</taxon>
        <taxon>Viridiplantae</taxon>
        <taxon>Streptophyta</taxon>
        <taxon>Embryophyta</taxon>
        <taxon>Tracheophyta</taxon>
        <taxon>Spermatophyta</taxon>
        <taxon>Magnoliopsida</taxon>
        <taxon>eudicotyledons</taxon>
        <taxon>Gunneridae</taxon>
        <taxon>Pentapetalae</taxon>
        <taxon>rosids</taxon>
        <taxon>malvids</taxon>
        <taxon>Malvales</taxon>
        <taxon>Malvaceae</taxon>
        <taxon>Byttnerioideae</taxon>
        <taxon>Theobroma</taxon>
    </lineage>
</organism>
<name>A0A061DQF0_THECC</name>
<dbReference type="AlphaFoldDB" id="A0A061DQF0"/>
<protein>
    <submittedName>
        <fullName evidence="2">Uncharacterized protein</fullName>
    </submittedName>
</protein>
<accession>A0A061DQF0</accession>
<proteinExistence type="predicted"/>